<dbReference type="AlphaFoldDB" id="A0A2P8HGI0"/>
<accession>A0A2P8HGI0</accession>
<dbReference type="CDD" id="cd03443">
    <property type="entry name" value="PaaI_thioesterase"/>
    <property type="match status" value="1"/>
</dbReference>
<dbReference type="EC" id="3.1.2.20" evidence="5"/>
<evidence type="ECO:0000256" key="1">
    <source>
        <dbReference type="ARBA" id="ARBA00022801"/>
    </source>
</evidence>
<dbReference type="SUPFAM" id="SSF54637">
    <property type="entry name" value="Thioesterase/thiol ester dehydrase-isomerase"/>
    <property type="match status" value="1"/>
</dbReference>
<dbReference type="PANTHER" id="PTHR43240:SF20">
    <property type="entry name" value="MEDIUM_LONG-CHAIN ACYL-COA THIOESTERASE YIGI"/>
    <property type="match status" value="1"/>
</dbReference>
<evidence type="ECO:0000313" key="10">
    <source>
        <dbReference type="Proteomes" id="UP000240971"/>
    </source>
</evidence>
<evidence type="ECO:0000256" key="4">
    <source>
        <dbReference type="ARBA" id="ARBA00038381"/>
    </source>
</evidence>
<dbReference type="OrthoDB" id="9806185at2"/>
<dbReference type="GO" id="GO:0047617">
    <property type="term" value="F:fatty acyl-CoA hydrolase activity"/>
    <property type="evidence" value="ECO:0007669"/>
    <property type="project" value="UniProtKB-EC"/>
</dbReference>
<keyword evidence="1" id="KW-0378">Hydrolase</keyword>
<dbReference type="EMBL" id="PYAW01000004">
    <property type="protein sequence ID" value="PSL45306.1"/>
    <property type="molecule type" value="Genomic_DNA"/>
</dbReference>
<feature type="domain" description="Thioesterase" evidence="8">
    <location>
        <begin position="52"/>
        <end position="125"/>
    </location>
</feature>
<organism evidence="9 10">
    <name type="scientific">Chitinophaga niastensis</name>
    <dbReference type="NCBI Taxonomy" id="536980"/>
    <lineage>
        <taxon>Bacteria</taxon>
        <taxon>Pseudomonadati</taxon>
        <taxon>Bacteroidota</taxon>
        <taxon>Chitinophagia</taxon>
        <taxon>Chitinophagales</taxon>
        <taxon>Chitinophagaceae</taxon>
        <taxon>Chitinophaga</taxon>
    </lineage>
</organism>
<keyword evidence="10" id="KW-1185">Reference proteome</keyword>
<evidence type="ECO:0000313" key="9">
    <source>
        <dbReference type="EMBL" id="PSL45306.1"/>
    </source>
</evidence>
<dbReference type="InterPro" id="IPR006683">
    <property type="entry name" value="Thioestr_dom"/>
</dbReference>
<sequence length="142" mass="15209">MDPLAPHIEKRILESFARQKLMTAYGATVTGVAHGYMAITVPPKDFLLRTSGIFHGGVIAAIADTAAGYAAGTLHTADASFLTIEFKINFLNQAKGEQLIAKARILKGGKTLTIAQTDVFTEDDHIEKHVATAIVTLMKANT</sequence>
<dbReference type="Gene3D" id="3.10.129.10">
    <property type="entry name" value="Hotdog Thioesterase"/>
    <property type="match status" value="1"/>
</dbReference>
<reference evidence="9 10" key="1">
    <citation type="submission" date="2018-03" db="EMBL/GenBank/DDBJ databases">
        <title>Genomic Encyclopedia of Archaeal and Bacterial Type Strains, Phase II (KMG-II): from individual species to whole genera.</title>
        <authorList>
            <person name="Goeker M."/>
        </authorList>
    </citation>
    <scope>NUCLEOTIDE SEQUENCE [LARGE SCALE GENOMIC DNA]</scope>
    <source>
        <strain evidence="9 10">DSM 24859</strain>
    </source>
</reference>
<name>A0A2P8HGI0_CHINA</name>
<dbReference type="PANTHER" id="PTHR43240">
    <property type="entry name" value="1,4-DIHYDROXY-2-NAPHTHOYL-COA THIOESTERASE 1"/>
    <property type="match status" value="1"/>
</dbReference>
<evidence type="ECO:0000256" key="3">
    <source>
        <dbReference type="ARBA" id="ARBA00036002"/>
    </source>
</evidence>
<proteinExistence type="inferred from homology"/>
<gene>
    <name evidence="9" type="ORF">CLV51_1048</name>
</gene>
<protein>
    <recommendedName>
        <fullName evidence="6">Medium/long-chain acyl-CoA thioesterase YigI</fullName>
        <ecNumber evidence="5">3.1.2.20</ecNumber>
    </recommendedName>
</protein>
<evidence type="ECO:0000256" key="5">
    <source>
        <dbReference type="ARBA" id="ARBA00038894"/>
    </source>
</evidence>
<evidence type="ECO:0000256" key="2">
    <source>
        <dbReference type="ARBA" id="ARBA00035880"/>
    </source>
</evidence>
<dbReference type="Pfam" id="PF03061">
    <property type="entry name" value="4HBT"/>
    <property type="match status" value="1"/>
</dbReference>
<evidence type="ECO:0000259" key="8">
    <source>
        <dbReference type="Pfam" id="PF03061"/>
    </source>
</evidence>
<comment type="similarity">
    <text evidence="4">Belongs to the YigI thioesterase family.</text>
</comment>
<dbReference type="NCBIfam" id="TIGR00369">
    <property type="entry name" value="unchar_dom_1"/>
    <property type="match status" value="1"/>
</dbReference>
<dbReference type="Proteomes" id="UP000240971">
    <property type="component" value="Unassembled WGS sequence"/>
</dbReference>
<evidence type="ECO:0000256" key="7">
    <source>
        <dbReference type="ARBA" id="ARBA00048062"/>
    </source>
</evidence>
<dbReference type="InterPro" id="IPR029069">
    <property type="entry name" value="HotDog_dom_sf"/>
</dbReference>
<evidence type="ECO:0000256" key="6">
    <source>
        <dbReference type="ARBA" id="ARBA00040062"/>
    </source>
</evidence>
<comment type="catalytic activity">
    <reaction evidence="7">
        <text>a medium-chain fatty acyl-CoA + H2O = a medium-chain fatty acid + CoA + H(+)</text>
        <dbReference type="Rhea" id="RHEA:68184"/>
        <dbReference type="ChEBI" id="CHEBI:15377"/>
        <dbReference type="ChEBI" id="CHEBI:15378"/>
        <dbReference type="ChEBI" id="CHEBI:57287"/>
        <dbReference type="ChEBI" id="CHEBI:59558"/>
        <dbReference type="ChEBI" id="CHEBI:90546"/>
    </reaction>
</comment>
<comment type="catalytic activity">
    <reaction evidence="2">
        <text>a fatty acyl-CoA + H2O = a fatty acid + CoA + H(+)</text>
        <dbReference type="Rhea" id="RHEA:16781"/>
        <dbReference type="ChEBI" id="CHEBI:15377"/>
        <dbReference type="ChEBI" id="CHEBI:15378"/>
        <dbReference type="ChEBI" id="CHEBI:28868"/>
        <dbReference type="ChEBI" id="CHEBI:57287"/>
        <dbReference type="ChEBI" id="CHEBI:77636"/>
        <dbReference type="EC" id="3.1.2.20"/>
    </reaction>
</comment>
<comment type="catalytic activity">
    <reaction evidence="3">
        <text>a long-chain fatty acyl-CoA + H2O = a long-chain fatty acid + CoA + H(+)</text>
        <dbReference type="Rhea" id="RHEA:67680"/>
        <dbReference type="ChEBI" id="CHEBI:15377"/>
        <dbReference type="ChEBI" id="CHEBI:15378"/>
        <dbReference type="ChEBI" id="CHEBI:57287"/>
        <dbReference type="ChEBI" id="CHEBI:57560"/>
        <dbReference type="ChEBI" id="CHEBI:83139"/>
    </reaction>
</comment>
<dbReference type="RefSeq" id="WP_106529654.1">
    <property type="nucleotide sequence ID" value="NZ_PYAW01000004.1"/>
</dbReference>
<dbReference type="InterPro" id="IPR003736">
    <property type="entry name" value="PAAI_dom"/>
</dbReference>
<comment type="caution">
    <text evidence="9">The sequence shown here is derived from an EMBL/GenBank/DDBJ whole genome shotgun (WGS) entry which is preliminary data.</text>
</comment>